<dbReference type="InterPro" id="IPR036135">
    <property type="entry name" value="MoeA_linker/N_sf"/>
</dbReference>
<dbReference type="InterPro" id="IPR005111">
    <property type="entry name" value="MoeA_C_domain_IV"/>
</dbReference>
<dbReference type="EC" id="2.10.1.1" evidence="6"/>
<dbReference type="EMBL" id="CP100390">
    <property type="protein sequence ID" value="UZE96443.1"/>
    <property type="molecule type" value="Genomic_DNA"/>
</dbReference>
<comment type="cofactor">
    <cofactor evidence="6">
        <name>Mg(2+)</name>
        <dbReference type="ChEBI" id="CHEBI:18420"/>
    </cofactor>
</comment>
<dbReference type="SUPFAM" id="SSF63867">
    <property type="entry name" value="MoeA C-terminal domain-like"/>
    <property type="match status" value="1"/>
</dbReference>
<dbReference type="SUPFAM" id="SSF63882">
    <property type="entry name" value="MoeA N-terminal region -like"/>
    <property type="match status" value="1"/>
</dbReference>
<evidence type="ECO:0000256" key="4">
    <source>
        <dbReference type="ARBA" id="ARBA00023150"/>
    </source>
</evidence>
<proteinExistence type="inferred from homology"/>
<keyword evidence="6" id="KW-0479">Metal-binding</keyword>
<feature type="domain" description="MoaB/Mog" evidence="7">
    <location>
        <begin position="184"/>
        <end position="321"/>
    </location>
</feature>
<evidence type="ECO:0000256" key="5">
    <source>
        <dbReference type="ARBA" id="ARBA00047317"/>
    </source>
</evidence>
<comment type="catalytic activity">
    <reaction evidence="5">
        <text>adenylyl-molybdopterin + molybdate = Mo-molybdopterin + AMP + H(+)</text>
        <dbReference type="Rhea" id="RHEA:35047"/>
        <dbReference type="ChEBI" id="CHEBI:15378"/>
        <dbReference type="ChEBI" id="CHEBI:36264"/>
        <dbReference type="ChEBI" id="CHEBI:62727"/>
        <dbReference type="ChEBI" id="CHEBI:71302"/>
        <dbReference type="ChEBI" id="CHEBI:456215"/>
        <dbReference type="EC" id="2.10.1.1"/>
    </reaction>
</comment>
<evidence type="ECO:0000256" key="6">
    <source>
        <dbReference type="RuleBase" id="RU365090"/>
    </source>
</evidence>
<evidence type="ECO:0000259" key="7">
    <source>
        <dbReference type="SMART" id="SM00852"/>
    </source>
</evidence>
<dbReference type="PANTHER" id="PTHR10192:SF5">
    <property type="entry name" value="GEPHYRIN"/>
    <property type="match status" value="1"/>
</dbReference>
<dbReference type="Gene3D" id="2.170.190.11">
    <property type="entry name" value="Molybdopterin biosynthesis moea protein, domain 3"/>
    <property type="match status" value="1"/>
</dbReference>
<sequence>MSCCDRGQLRSVDAMLDELLNKAKPVKDRIDVPIVDALGRVLAEDIISSIDVPPHNNSAVDGYAVIVANCTGKSPTTLTISQRVPAGSVPVALQEATAARIFTGATVPDNANAVIMQEDCNVQDGHVTLPTGISLNQNIRPQGQDIQTGQIILKKGHRIRAQDMGLMASIGVASIKVYRPLKVAILSTGDELIEPGMLAKEGQIYNSNRYTLKGLLDGFNADIVDLGIVEDTLSATLAALTKAAESADIIITSGGVSVGEEDHVKTAINELGELNLWKLAIKPGKPFAFGHVNNTSVIGLPGNPGAVFVTFCILARPFLLKCQGAEHTNAHSFKLPISFSLKKPGKRREYLRTRLNYEHGVATIENHPNQSSGVLSSASWADGFAIIPEHTAPQKGDLVEFYPFSELFGNG</sequence>
<dbReference type="Pfam" id="PF03454">
    <property type="entry name" value="MoeA_C"/>
    <property type="match status" value="1"/>
</dbReference>
<organism evidence="8 9">
    <name type="scientific">Alkalimarinus alittae</name>
    <dbReference type="NCBI Taxonomy" id="2961619"/>
    <lineage>
        <taxon>Bacteria</taxon>
        <taxon>Pseudomonadati</taxon>
        <taxon>Pseudomonadota</taxon>
        <taxon>Gammaproteobacteria</taxon>
        <taxon>Alteromonadales</taxon>
        <taxon>Alteromonadaceae</taxon>
        <taxon>Alkalimarinus</taxon>
    </lineage>
</organism>
<name>A0ABY6N2V3_9ALTE</name>
<comment type="function">
    <text evidence="1 6">Catalyzes the insertion of molybdate into adenylated molybdopterin with the concomitant release of AMP.</text>
</comment>
<reference evidence="8" key="1">
    <citation type="submission" date="2022-06" db="EMBL/GenBank/DDBJ databases">
        <title>Alkalimarinus sp. nov., isolated from gut of a Alitta virens.</title>
        <authorList>
            <person name="Yang A.I."/>
            <person name="Shin N.-R."/>
        </authorList>
    </citation>
    <scope>NUCLEOTIDE SEQUENCE</scope>
    <source>
        <strain evidence="8">A2M4</strain>
    </source>
</reference>
<dbReference type="Gene3D" id="3.90.105.10">
    <property type="entry name" value="Molybdopterin biosynthesis moea protein, domain 2"/>
    <property type="match status" value="1"/>
</dbReference>
<comment type="pathway">
    <text evidence="2 6">Cofactor biosynthesis; molybdopterin biosynthesis.</text>
</comment>
<dbReference type="SUPFAM" id="SSF53218">
    <property type="entry name" value="Molybdenum cofactor biosynthesis proteins"/>
    <property type="match status" value="1"/>
</dbReference>
<dbReference type="Pfam" id="PF03453">
    <property type="entry name" value="MoeA_N"/>
    <property type="match status" value="1"/>
</dbReference>
<dbReference type="NCBIfam" id="TIGR00177">
    <property type="entry name" value="molyb_syn"/>
    <property type="match status" value="1"/>
</dbReference>
<comment type="similarity">
    <text evidence="3 6">Belongs to the MoeA family.</text>
</comment>
<evidence type="ECO:0000313" key="9">
    <source>
        <dbReference type="Proteomes" id="UP001163739"/>
    </source>
</evidence>
<accession>A0ABY6N2V3</accession>
<dbReference type="RefSeq" id="WP_265047928.1">
    <property type="nucleotide sequence ID" value="NZ_CP100390.1"/>
</dbReference>
<dbReference type="Gene3D" id="2.40.340.10">
    <property type="entry name" value="MoeA, C-terminal, domain IV"/>
    <property type="match status" value="1"/>
</dbReference>
<dbReference type="NCBIfam" id="NF045515">
    <property type="entry name" value="Glp_gephyrin"/>
    <property type="match status" value="1"/>
</dbReference>
<keyword evidence="6" id="KW-0808">Transferase</keyword>
<dbReference type="InterPro" id="IPR001453">
    <property type="entry name" value="MoaB/Mog_dom"/>
</dbReference>
<dbReference type="Gene3D" id="3.40.980.10">
    <property type="entry name" value="MoaB/Mog-like domain"/>
    <property type="match status" value="1"/>
</dbReference>
<evidence type="ECO:0000313" key="8">
    <source>
        <dbReference type="EMBL" id="UZE96443.1"/>
    </source>
</evidence>
<dbReference type="InterPro" id="IPR008284">
    <property type="entry name" value="MoCF_biosynth_CS"/>
</dbReference>
<gene>
    <name evidence="8" type="ORF">NKI27_01470</name>
</gene>
<dbReference type="InterPro" id="IPR036688">
    <property type="entry name" value="MoeA_C_domain_IV_sf"/>
</dbReference>
<dbReference type="InterPro" id="IPR005110">
    <property type="entry name" value="MoeA_linker/N"/>
</dbReference>
<dbReference type="PANTHER" id="PTHR10192">
    <property type="entry name" value="MOLYBDOPTERIN BIOSYNTHESIS PROTEIN"/>
    <property type="match status" value="1"/>
</dbReference>
<keyword evidence="9" id="KW-1185">Reference proteome</keyword>
<keyword evidence="6" id="KW-0500">Molybdenum</keyword>
<evidence type="ECO:0000256" key="2">
    <source>
        <dbReference type="ARBA" id="ARBA00005046"/>
    </source>
</evidence>
<dbReference type="SMART" id="SM00852">
    <property type="entry name" value="MoCF_biosynth"/>
    <property type="match status" value="1"/>
</dbReference>
<dbReference type="Proteomes" id="UP001163739">
    <property type="component" value="Chromosome"/>
</dbReference>
<evidence type="ECO:0000256" key="1">
    <source>
        <dbReference type="ARBA" id="ARBA00002901"/>
    </source>
</evidence>
<dbReference type="PROSITE" id="PS01079">
    <property type="entry name" value="MOCF_BIOSYNTHESIS_2"/>
    <property type="match status" value="1"/>
</dbReference>
<dbReference type="InterPro" id="IPR038987">
    <property type="entry name" value="MoeA-like"/>
</dbReference>
<keyword evidence="4 6" id="KW-0501">Molybdenum cofactor biosynthesis</keyword>
<dbReference type="CDD" id="cd00887">
    <property type="entry name" value="MoeA"/>
    <property type="match status" value="1"/>
</dbReference>
<evidence type="ECO:0000256" key="3">
    <source>
        <dbReference type="ARBA" id="ARBA00010763"/>
    </source>
</evidence>
<dbReference type="InterPro" id="IPR036425">
    <property type="entry name" value="MoaB/Mog-like_dom_sf"/>
</dbReference>
<dbReference type="Pfam" id="PF00994">
    <property type="entry name" value="MoCF_biosynth"/>
    <property type="match status" value="1"/>
</dbReference>
<keyword evidence="6" id="KW-0460">Magnesium</keyword>
<protein>
    <recommendedName>
        <fullName evidence="6">Molybdopterin molybdenumtransferase</fullName>
        <ecNumber evidence="6">2.10.1.1</ecNumber>
    </recommendedName>
</protein>